<organism evidence="1 2">
    <name type="scientific">Eleusine coracana subsp. coracana</name>
    <dbReference type="NCBI Taxonomy" id="191504"/>
    <lineage>
        <taxon>Eukaryota</taxon>
        <taxon>Viridiplantae</taxon>
        <taxon>Streptophyta</taxon>
        <taxon>Embryophyta</taxon>
        <taxon>Tracheophyta</taxon>
        <taxon>Spermatophyta</taxon>
        <taxon>Magnoliopsida</taxon>
        <taxon>Liliopsida</taxon>
        <taxon>Poales</taxon>
        <taxon>Poaceae</taxon>
        <taxon>PACMAD clade</taxon>
        <taxon>Chloridoideae</taxon>
        <taxon>Cynodonteae</taxon>
        <taxon>Eleusininae</taxon>
        <taxon>Eleusine</taxon>
    </lineage>
</organism>
<reference evidence="1" key="1">
    <citation type="journal article" date="2018" name="DNA Res.">
        <title>Multiple hybrid de novo genome assembly of finger millet, an orphan allotetraploid crop.</title>
        <authorList>
            <person name="Hatakeyama M."/>
            <person name="Aluri S."/>
            <person name="Balachadran M.T."/>
            <person name="Sivarajan S.R."/>
            <person name="Patrignani A."/>
            <person name="Gruter S."/>
            <person name="Poveda L."/>
            <person name="Shimizu-Inatsugi R."/>
            <person name="Baeten J."/>
            <person name="Francoijs K.J."/>
            <person name="Nataraja K.N."/>
            <person name="Reddy Y.A.N."/>
            <person name="Phadnis S."/>
            <person name="Ravikumar R.L."/>
            <person name="Schlapbach R."/>
            <person name="Sreeman S.M."/>
            <person name="Shimizu K.K."/>
        </authorList>
    </citation>
    <scope>NUCLEOTIDE SEQUENCE</scope>
</reference>
<dbReference type="Proteomes" id="UP001054889">
    <property type="component" value="Unassembled WGS sequence"/>
</dbReference>
<name>A0AAV5D4T6_ELECO</name>
<evidence type="ECO:0000313" key="2">
    <source>
        <dbReference type="Proteomes" id="UP001054889"/>
    </source>
</evidence>
<reference evidence="1" key="2">
    <citation type="submission" date="2021-12" db="EMBL/GenBank/DDBJ databases">
        <title>Resequencing data analysis of finger millet.</title>
        <authorList>
            <person name="Hatakeyama M."/>
            <person name="Aluri S."/>
            <person name="Balachadran M.T."/>
            <person name="Sivarajan S.R."/>
            <person name="Poveda L."/>
            <person name="Shimizu-Inatsugi R."/>
            <person name="Schlapbach R."/>
            <person name="Sreeman S.M."/>
            <person name="Shimizu K.K."/>
        </authorList>
    </citation>
    <scope>NUCLEOTIDE SEQUENCE</scope>
</reference>
<proteinExistence type="predicted"/>
<dbReference type="InterPro" id="IPR011009">
    <property type="entry name" value="Kinase-like_dom_sf"/>
</dbReference>
<dbReference type="SUPFAM" id="SSF56112">
    <property type="entry name" value="Protein kinase-like (PK-like)"/>
    <property type="match status" value="1"/>
</dbReference>
<accession>A0AAV5D4T6</accession>
<dbReference type="Gene3D" id="1.10.510.10">
    <property type="entry name" value="Transferase(Phosphotransferase) domain 1"/>
    <property type="match status" value="1"/>
</dbReference>
<sequence>MTPWKIWILERVERFARVALWCIEPNPVLRPTMHQVLHMLETSDQLQAMPDPPGCYMESSPLLPSLANK</sequence>
<dbReference type="AlphaFoldDB" id="A0AAV5D4T6"/>
<comment type="caution">
    <text evidence="1">The sequence shown here is derived from an EMBL/GenBank/DDBJ whole genome shotgun (WGS) entry which is preliminary data.</text>
</comment>
<dbReference type="EMBL" id="BQKI01000012">
    <property type="protein sequence ID" value="GJN05431.1"/>
    <property type="molecule type" value="Genomic_DNA"/>
</dbReference>
<keyword evidence="2" id="KW-1185">Reference proteome</keyword>
<protein>
    <submittedName>
        <fullName evidence="1">Uncharacterized protein</fullName>
    </submittedName>
</protein>
<evidence type="ECO:0000313" key="1">
    <source>
        <dbReference type="EMBL" id="GJN05431.1"/>
    </source>
</evidence>
<gene>
    <name evidence="1" type="primary">ga23056</name>
    <name evidence="1" type="ORF">PR202_ga23056</name>
</gene>